<comment type="activity regulation">
    <text evidence="10">Na(+) is not transported, but it plays an essential structural role and its presence is essential for fluoride channel function.</text>
</comment>
<keyword evidence="6 10" id="KW-0407">Ion channel</keyword>
<dbReference type="PANTHER" id="PTHR28259">
    <property type="entry name" value="FLUORIDE EXPORT PROTEIN 1-RELATED"/>
    <property type="match status" value="1"/>
</dbReference>
<keyword evidence="10" id="KW-0479">Metal-binding</keyword>
<keyword evidence="10" id="KW-0813">Transport</keyword>
<keyword evidence="5 10" id="KW-0472">Membrane</keyword>
<keyword evidence="10" id="KW-0915">Sodium</keyword>
<organism evidence="11 12">
    <name type="scientific">Corynebacterium poyangense</name>
    <dbReference type="NCBI Taxonomy" id="2684405"/>
    <lineage>
        <taxon>Bacteria</taxon>
        <taxon>Bacillati</taxon>
        <taxon>Actinomycetota</taxon>
        <taxon>Actinomycetes</taxon>
        <taxon>Mycobacteriales</taxon>
        <taxon>Corynebacteriaceae</taxon>
        <taxon>Corynebacterium</taxon>
    </lineage>
</organism>
<keyword evidence="4 10" id="KW-1133">Transmembrane helix</keyword>
<dbReference type="EMBL" id="CP046884">
    <property type="protein sequence ID" value="QNQ90923.1"/>
    <property type="molecule type" value="Genomic_DNA"/>
</dbReference>
<dbReference type="Pfam" id="PF02537">
    <property type="entry name" value="CRCB"/>
    <property type="match status" value="1"/>
</dbReference>
<feature type="binding site" evidence="10">
    <location>
        <position position="70"/>
    </location>
    <ligand>
        <name>Na(+)</name>
        <dbReference type="ChEBI" id="CHEBI:29101"/>
        <note>structural</note>
    </ligand>
</feature>
<evidence type="ECO:0000256" key="4">
    <source>
        <dbReference type="ARBA" id="ARBA00022989"/>
    </source>
</evidence>
<evidence type="ECO:0000256" key="6">
    <source>
        <dbReference type="ARBA" id="ARBA00023303"/>
    </source>
</evidence>
<keyword evidence="2 10" id="KW-1003">Cell membrane</keyword>
<comment type="subcellular location">
    <subcellularLocation>
        <location evidence="1 10">Cell membrane</location>
        <topology evidence="1 10">Multi-pass membrane protein</topology>
    </subcellularLocation>
</comment>
<dbReference type="RefSeq" id="WP_187974232.1">
    <property type="nucleotide sequence ID" value="NZ_CP046884.1"/>
</dbReference>
<comment type="catalytic activity">
    <reaction evidence="8">
        <text>fluoride(in) = fluoride(out)</text>
        <dbReference type="Rhea" id="RHEA:76159"/>
        <dbReference type="ChEBI" id="CHEBI:17051"/>
    </reaction>
    <physiologicalReaction direction="left-to-right" evidence="8">
        <dbReference type="Rhea" id="RHEA:76160"/>
    </physiologicalReaction>
</comment>
<keyword evidence="3 10" id="KW-0812">Transmembrane</keyword>
<dbReference type="GO" id="GO:0046872">
    <property type="term" value="F:metal ion binding"/>
    <property type="evidence" value="ECO:0007669"/>
    <property type="project" value="UniProtKB-KW"/>
</dbReference>
<dbReference type="Proteomes" id="UP000516320">
    <property type="component" value="Chromosome"/>
</dbReference>
<evidence type="ECO:0000256" key="9">
    <source>
        <dbReference type="ARBA" id="ARBA00049940"/>
    </source>
</evidence>
<keyword evidence="12" id="KW-1185">Reference proteome</keyword>
<evidence type="ECO:0000256" key="2">
    <source>
        <dbReference type="ARBA" id="ARBA00022475"/>
    </source>
</evidence>
<dbReference type="GO" id="GO:0005886">
    <property type="term" value="C:plasma membrane"/>
    <property type="evidence" value="ECO:0007669"/>
    <property type="project" value="UniProtKB-SubCell"/>
</dbReference>
<comment type="similarity">
    <text evidence="7 10">Belongs to the fluoride channel Fluc/FEX (TC 1.A.43) family.</text>
</comment>
<feature type="transmembrane region" description="Helical" evidence="10">
    <location>
        <begin position="31"/>
        <end position="50"/>
    </location>
</feature>
<evidence type="ECO:0000256" key="10">
    <source>
        <dbReference type="HAMAP-Rule" id="MF_00454"/>
    </source>
</evidence>
<feature type="transmembrane region" description="Helical" evidence="10">
    <location>
        <begin position="56"/>
        <end position="79"/>
    </location>
</feature>
<evidence type="ECO:0000256" key="8">
    <source>
        <dbReference type="ARBA" id="ARBA00035585"/>
    </source>
</evidence>
<evidence type="ECO:0000256" key="7">
    <source>
        <dbReference type="ARBA" id="ARBA00035120"/>
    </source>
</evidence>
<dbReference type="GO" id="GO:0062054">
    <property type="term" value="F:fluoride channel activity"/>
    <property type="evidence" value="ECO:0007669"/>
    <property type="project" value="UniProtKB-UniRule"/>
</dbReference>
<dbReference type="KEGG" id="cpoy:GP475_09970"/>
<proteinExistence type="inferred from homology"/>
<keyword evidence="10" id="KW-0406">Ion transport</keyword>
<feature type="transmembrane region" description="Helical" evidence="10">
    <location>
        <begin position="91"/>
        <end position="112"/>
    </location>
</feature>
<accession>A0A7H0SQU8</accession>
<evidence type="ECO:0000313" key="12">
    <source>
        <dbReference type="Proteomes" id="UP000516320"/>
    </source>
</evidence>
<dbReference type="InterPro" id="IPR003691">
    <property type="entry name" value="FluC"/>
</dbReference>
<dbReference type="GO" id="GO:0140114">
    <property type="term" value="P:cellular detoxification of fluoride"/>
    <property type="evidence" value="ECO:0007669"/>
    <property type="project" value="UniProtKB-UniRule"/>
</dbReference>
<feature type="transmembrane region" description="Helical" evidence="10">
    <location>
        <begin position="6"/>
        <end position="24"/>
    </location>
</feature>
<evidence type="ECO:0000256" key="3">
    <source>
        <dbReference type="ARBA" id="ARBA00022692"/>
    </source>
</evidence>
<feature type="binding site" evidence="10">
    <location>
        <position position="67"/>
    </location>
    <ligand>
        <name>Na(+)</name>
        <dbReference type="ChEBI" id="CHEBI:29101"/>
        <note>structural</note>
    </ligand>
</feature>
<protein>
    <recommendedName>
        <fullName evidence="10">Fluoride-specific ion channel FluC</fullName>
    </recommendedName>
</protein>
<dbReference type="PANTHER" id="PTHR28259:SF1">
    <property type="entry name" value="FLUORIDE EXPORT PROTEIN 1-RELATED"/>
    <property type="match status" value="1"/>
</dbReference>
<evidence type="ECO:0000256" key="5">
    <source>
        <dbReference type="ARBA" id="ARBA00023136"/>
    </source>
</evidence>
<evidence type="ECO:0000313" key="11">
    <source>
        <dbReference type="EMBL" id="QNQ90923.1"/>
    </source>
</evidence>
<comment type="function">
    <text evidence="9 10">Fluoride-specific ion channel. Important for reducing fluoride concentration in the cell, thus reducing its toxicity.</text>
</comment>
<dbReference type="AlphaFoldDB" id="A0A7H0SQU8"/>
<dbReference type="HAMAP" id="MF_00454">
    <property type="entry name" value="FluC"/>
    <property type="match status" value="1"/>
</dbReference>
<name>A0A7H0SQU8_9CORY</name>
<evidence type="ECO:0000256" key="1">
    <source>
        <dbReference type="ARBA" id="ARBA00004651"/>
    </source>
</evidence>
<sequence>MISTLAIICVAIGGALGGIVRWLLKKYPGGYLGTFIANMAACALLGWASTKPTSSFLFVTLGTGIAGALSTWSTLAAELGQLWQHRKYPHLAVHLLASVMGGMGLMLVGIHLS</sequence>
<gene>
    <name evidence="10" type="primary">fluC</name>
    <name evidence="10" type="synonym">crcB</name>
    <name evidence="11" type="ORF">GP475_09970</name>
</gene>
<reference evidence="11 12" key="1">
    <citation type="submission" date="2019-12" db="EMBL/GenBank/DDBJ databases">
        <title>Corynebacterium sp. nov., isolated from feces of the Anser Albifrons in China.</title>
        <authorList>
            <person name="Liu Q."/>
        </authorList>
    </citation>
    <scope>NUCLEOTIDE SEQUENCE [LARGE SCALE GENOMIC DNA]</scope>
    <source>
        <strain evidence="11 12">4H37-19</strain>
    </source>
</reference>